<feature type="domain" description="Peptidase S24/S26A/S26B/S26C" evidence="1">
    <location>
        <begin position="139"/>
        <end position="230"/>
    </location>
</feature>
<dbReference type="SUPFAM" id="SSF51306">
    <property type="entry name" value="LexA/Signal peptidase"/>
    <property type="match status" value="1"/>
</dbReference>
<proteinExistence type="predicted"/>
<gene>
    <name evidence="2" type="ORF">N011_22385</name>
</gene>
<dbReference type="CDD" id="cd06529">
    <property type="entry name" value="S24_LexA-like"/>
    <property type="match status" value="1"/>
</dbReference>
<protein>
    <submittedName>
        <fullName evidence="2">S24 family peptidase</fullName>
    </submittedName>
</protein>
<reference evidence="2" key="1">
    <citation type="journal article" date="2014" name="Genome Announc.">
        <title>Draft Genome Sequences of a Phylogenetically Diverse Suite of Pseudomonas syringae Strains from Multiple Source Populations.</title>
        <authorList>
            <person name="Baltrus D.A."/>
            <person name="Yourstone S."/>
            <person name="Lind A."/>
            <person name="Guilbaud C."/>
            <person name="Sands D.C."/>
            <person name="Jones C.D."/>
            <person name="Morris C.E."/>
            <person name="Dangl J.L."/>
        </authorList>
    </citation>
    <scope>NUCLEOTIDE SEQUENCE</scope>
    <source>
        <strain evidence="2">CC1417</strain>
    </source>
</reference>
<reference evidence="2" key="2">
    <citation type="submission" date="2024-07" db="EMBL/GenBank/DDBJ databases">
        <title>A complete genome sequence for Pseudomonas syringae CC1417.</title>
        <authorList>
            <person name="Baltrus D.A."/>
        </authorList>
    </citation>
    <scope>NUCLEOTIDE SEQUENCE</scope>
    <source>
        <strain evidence="2">CC1417</strain>
    </source>
</reference>
<dbReference type="PANTHER" id="PTHR33516">
    <property type="entry name" value="LEXA REPRESSOR"/>
    <property type="match status" value="1"/>
</dbReference>
<dbReference type="GO" id="GO:0003677">
    <property type="term" value="F:DNA binding"/>
    <property type="evidence" value="ECO:0007669"/>
    <property type="project" value="InterPro"/>
</dbReference>
<dbReference type="Gene3D" id="1.10.260.40">
    <property type="entry name" value="lambda repressor-like DNA-binding domains"/>
    <property type="match status" value="1"/>
</dbReference>
<dbReference type="InterPro" id="IPR015927">
    <property type="entry name" value="Peptidase_S24_S26A/B/C"/>
</dbReference>
<dbReference type="InterPro" id="IPR036286">
    <property type="entry name" value="LexA/Signal_pep-like_sf"/>
</dbReference>
<dbReference type="Gene3D" id="2.10.109.10">
    <property type="entry name" value="Umud Fragment, subunit A"/>
    <property type="match status" value="1"/>
</dbReference>
<dbReference type="InterPro" id="IPR010982">
    <property type="entry name" value="Lambda_DNA-bd_dom_sf"/>
</dbReference>
<accession>A0AAU8LEP7</accession>
<sequence>MIDKYDLRQKFSARLHEALDAAGVRKHGRGSDILTRLKKYKVYKTPQAASKWLNGGAIPESDSMIILADWLGVRREWLEYGVGEKASTLGQNLLEPTTESAEGRCPRSVPLVSWGTACSMLTNGPMPIDFESFIYCPTAISKRGYALRVTGDSMTSPTSGKTYPAGCLIYADPDMPVEDGDRVIAKLPNTDEATFKVYTRDAGRFFLKPINPQYPIIEIIEGVSICGKVVGMFSED</sequence>
<dbReference type="PANTHER" id="PTHR33516:SF2">
    <property type="entry name" value="LEXA REPRESSOR-RELATED"/>
    <property type="match status" value="1"/>
</dbReference>
<evidence type="ECO:0000259" key="1">
    <source>
        <dbReference type="Pfam" id="PF00717"/>
    </source>
</evidence>
<dbReference type="AlphaFoldDB" id="A0AAU8LEP7"/>
<dbReference type="EMBL" id="CP159362">
    <property type="protein sequence ID" value="XCN67204.1"/>
    <property type="molecule type" value="Genomic_DNA"/>
</dbReference>
<evidence type="ECO:0000313" key="2">
    <source>
        <dbReference type="EMBL" id="XCN67204.1"/>
    </source>
</evidence>
<dbReference type="RefSeq" id="WP_024694712.1">
    <property type="nucleotide sequence ID" value="NZ_CP159362.1"/>
</dbReference>
<name>A0AAU8LEP7_PSESX</name>
<dbReference type="InterPro" id="IPR050077">
    <property type="entry name" value="LexA_repressor"/>
</dbReference>
<dbReference type="Pfam" id="PF00717">
    <property type="entry name" value="Peptidase_S24"/>
    <property type="match status" value="1"/>
</dbReference>
<organism evidence="2">
    <name type="scientific">Pseudomonas syringae CC1417</name>
    <dbReference type="NCBI Taxonomy" id="1357272"/>
    <lineage>
        <taxon>Bacteria</taxon>
        <taxon>Pseudomonadati</taxon>
        <taxon>Pseudomonadota</taxon>
        <taxon>Gammaproteobacteria</taxon>
        <taxon>Pseudomonadales</taxon>
        <taxon>Pseudomonadaceae</taxon>
        <taxon>Pseudomonas</taxon>
        <taxon>Pseudomonas syringae</taxon>
    </lineage>
</organism>
<dbReference type="InterPro" id="IPR039418">
    <property type="entry name" value="LexA-like"/>
</dbReference>